<dbReference type="GO" id="GO:0016758">
    <property type="term" value="F:hexosyltransferase activity"/>
    <property type="evidence" value="ECO:0007669"/>
    <property type="project" value="UniProtKB-ARBA"/>
</dbReference>
<dbReference type="EMBL" id="RJJR01000026">
    <property type="protein sequence ID" value="RNI32178.1"/>
    <property type="molecule type" value="Genomic_DNA"/>
</dbReference>
<gene>
    <name evidence="2" type="ORF">EFY79_20305</name>
</gene>
<dbReference type="Gene3D" id="3.90.550.10">
    <property type="entry name" value="Spore Coat Polysaccharide Biosynthesis Protein SpsA, Chain A"/>
    <property type="match status" value="1"/>
</dbReference>
<name>A0A3M9N5A2_9BACT</name>
<evidence type="ECO:0000259" key="1">
    <source>
        <dbReference type="Pfam" id="PF00535"/>
    </source>
</evidence>
<accession>A0A3M9N5A2</accession>
<dbReference type="InterPro" id="IPR001173">
    <property type="entry name" value="Glyco_trans_2-like"/>
</dbReference>
<dbReference type="PANTHER" id="PTHR22916">
    <property type="entry name" value="GLYCOSYLTRANSFERASE"/>
    <property type="match status" value="1"/>
</dbReference>
<dbReference type="CDD" id="cd00761">
    <property type="entry name" value="Glyco_tranf_GTA_type"/>
    <property type="match status" value="1"/>
</dbReference>
<evidence type="ECO:0000313" key="3">
    <source>
        <dbReference type="Proteomes" id="UP000267223"/>
    </source>
</evidence>
<dbReference type="PANTHER" id="PTHR22916:SF3">
    <property type="entry name" value="UDP-GLCNAC:BETAGAL BETA-1,3-N-ACETYLGLUCOSAMINYLTRANSFERASE-LIKE PROTEIN 1"/>
    <property type="match status" value="1"/>
</dbReference>
<evidence type="ECO:0000313" key="2">
    <source>
        <dbReference type="EMBL" id="RNI32178.1"/>
    </source>
</evidence>
<protein>
    <submittedName>
        <fullName evidence="2">Glycosyltransferase family 2 protein</fullName>
    </submittedName>
</protein>
<dbReference type="RefSeq" id="WP_123122594.1">
    <property type="nucleotide sequence ID" value="NZ_RJJR01000026.1"/>
</dbReference>
<comment type="caution">
    <text evidence="2">The sequence shown here is derived from an EMBL/GenBank/DDBJ whole genome shotgun (WGS) entry which is preliminary data.</text>
</comment>
<proteinExistence type="predicted"/>
<sequence>MNKFPLVSIIIPVYNAEHYLSDCIESLLQQTYLNKEIVIVDDSSTDESYLVAKKFESEIVKVCKQTNSGAAVARNTGLEHAKGDYIQFIDVDDFLSADKIEKQVAALEGEINKVAVCDYINFFDGQDLKLLKATDQSSFIYSSDNPVEFLLNMLGANGESNFIQTNSWLVPRTVIDKSGRWRNYRSVDDDGEFFTRVLLASDGIIYVPDIYNYYRRSYNENKLSSNTKRKYLQNALMTIDLKYLYISRFASGEKVRMAFARQYLDFAVYNYQHQRILSKIAYKKYKALQYNVPTPMLGGRLVEFCARILGWRFVVKAKYYLSER</sequence>
<organism evidence="2 3">
    <name type="scientific">Hanamia caeni</name>
    <dbReference type="NCBI Taxonomy" id="2294116"/>
    <lineage>
        <taxon>Bacteria</taxon>
        <taxon>Pseudomonadati</taxon>
        <taxon>Bacteroidota</taxon>
        <taxon>Chitinophagia</taxon>
        <taxon>Chitinophagales</taxon>
        <taxon>Chitinophagaceae</taxon>
        <taxon>Hanamia</taxon>
    </lineage>
</organism>
<dbReference type="Pfam" id="PF00535">
    <property type="entry name" value="Glycos_transf_2"/>
    <property type="match status" value="1"/>
</dbReference>
<feature type="domain" description="Glycosyltransferase 2-like" evidence="1">
    <location>
        <begin position="8"/>
        <end position="132"/>
    </location>
</feature>
<dbReference type="OrthoDB" id="6307329at2"/>
<dbReference type="SUPFAM" id="SSF53448">
    <property type="entry name" value="Nucleotide-diphospho-sugar transferases"/>
    <property type="match status" value="1"/>
</dbReference>
<keyword evidence="3" id="KW-1185">Reference proteome</keyword>
<dbReference type="InterPro" id="IPR029044">
    <property type="entry name" value="Nucleotide-diphossugar_trans"/>
</dbReference>
<dbReference type="AlphaFoldDB" id="A0A3M9N5A2"/>
<keyword evidence="2" id="KW-0808">Transferase</keyword>
<dbReference type="Proteomes" id="UP000267223">
    <property type="component" value="Unassembled WGS sequence"/>
</dbReference>
<reference evidence="2 3" key="1">
    <citation type="submission" date="2018-11" db="EMBL/GenBank/DDBJ databases">
        <title>Draft genome sequence of Ferruginibacter sp. BO-59.</title>
        <authorList>
            <person name="Im W.T."/>
        </authorList>
    </citation>
    <scope>NUCLEOTIDE SEQUENCE [LARGE SCALE GENOMIC DNA]</scope>
    <source>
        <strain evidence="2 3">BO-59</strain>
    </source>
</reference>